<dbReference type="Proteomes" id="UP000321794">
    <property type="component" value="Unassembled WGS sequence"/>
</dbReference>
<evidence type="ECO:0000256" key="1">
    <source>
        <dbReference type="SAM" id="MobiDB-lite"/>
    </source>
</evidence>
<proteinExistence type="predicted"/>
<sequence length="171" mass="19497">MTTYRAAYAQTIANIYDRILTLRKTTMTLQKTLNVPDRLWSRLYPNQRWSVMATDKKADLYVESQLKLNYLTDLILFIERDQVQALPEELDDFFVKRDLYWWESTLSLVGSPAYLEQEIIAPAYTELARTAKTAKPPVSGKVACPAQASSATPSGQRCESPINSVKKMNEP</sequence>
<comment type="caution">
    <text evidence="2">The sequence shown here is derived from an EMBL/GenBank/DDBJ whole genome shotgun (WGS) entry which is preliminary data.</text>
</comment>
<evidence type="ECO:0000313" key="2">
    <source>
        <dbReference type="EMBL" id="GEO71976.1"/>
    </source>
</evidence>
<accession>A0ABQ0WXY1</accession>
<feature type="region of interest" description="Disordered" evidence="1">
    <location>
        <begin position="143"/>
        <end position="171"/>
    </location>
</feature>
<name>A0ABQ0WXY1_9LACO</name>
<evidence type="ECO:0000313" key="3">
    <source>
        <dbReference type="Proteomes" id="UP000321794"/>
    </source>
</evidence>
<organism evidence="2 3">
    <name type="scientific">Levilactobacillus zymae</name>
    <dbReference type="NCBI Taxonomy" id="267363"/>
    <lineage>
        <taxon>Bacteria</taxon>
        <taxon>Bacillati</taxon>
        <taxon>Bacillota</taxon>
        <taxon>Bacilli</taxon>
        <taxon>Lactobacillales</taxon>
        <taxon>Lactobacillaceae</taxon>
        <taxon>Levilactobacillus</taxon>
    </lineage>
</organism>
<keyword evidence="3" id="KW-1185">Reference proteome</keyword>
<protein>
    <submittedName>
        <fullName evidence="2">Uncharacterized protein</fullName>
    </submittedName>
</protein>
<feature type="compositionally biased region" description="Polar residues" evidence="1">
    <location>
        <begin position="147"/>
        <end position="163"/>
    </location>
</feature>
<gene>
    <name evidence="2" type="ORF">LZY01_11440</name>
</gene>
<dbReference type="EMBL" id="BJZK01000011">
    <property type="protein sequence ID" value="GEO71976.1"/>
    <property type="molecule type" value="Genomic_DNA"/>
</dbReference>
<dbReference type="RefSeq" id="WP_057733577.1">
    <property type="nucleotide sequence ID" value="NZ_BJZK01000011.1"/>
</dbReference>
<reference evidence="2 3" key="1">
    <citation type="submission" date="2019-07" db="EMBL/GenBank/DDBJ databases">
        <title>Whole genome shotgun sequence of Lactobacillus zymae NBRC 107157.</title>
        <authorList>
            <person name="Hosoyama A."/>
            <person name="Uohara A."/>
            <person name="Ohji S."/>
            <person name="Ichikawa N."/>
        </authorList>
    </citation>
    <scope>NUCLEOTIDE SEQUENCE [LARGE SCALE GENOMIC DNA]</scope>
    <source>
        <strain evidence="2 3">NBRC 107157</strain>
    </source>
</reference>